<reference evidence="1" key="2">
    <citation type="submission" date="2023-05" db="EMBL/GenBank/DDBJ databases">
        <authorList>
            <person name="Fouks B."/>
        </authorList>
    </citation>
    <scope>NUCLEOTIDE SEQUENCE</scope>
    <source>
        <strain evidence="1">Stay&amp;Tobe</strain>
        <tissue evidence="1">Testes</tissue>
    </source>
</reference>
<evidence type="ECO:0000313" key="2">
    <source>
        <dbReference type="Proteomes" id="UP001233999"/>
    </source>
</evidence>
<dbReference type="AlphaFoldDB" id="A0AAD8AEV8"/>
<feature type="non-terminal residue" evidence="1">
    <location>
        <position position="1"/>
    </location>
</feature>
<accession>A0AAD8AEV8</accession>
<reference evidence="1" key="1">
    <citation type="journal article" date="2023" name="IScience">
        <title>Live-bearing cockroach genome reveals convergent evolutionary mechanisms linked to viviparity in insects and beyond.</title>
        <authorList>
            <person name="Fouks B."/>
            <person name="Harrison M.C."/>
            <person name="Mikhailova A.A."/>
            <person name="Marchal E."/>
            <person name="English S."/>
            <person name="Carruthers M."/>
            <person name="Jennings E.C."/>
            <person name="Chiamaka E.L."/>
            <person name="Frigard R.A."/>
            <person name="Pippel M."/>
            <person name="Attardo G.M."/>
            <person name="Benoit J.B."/>
            <person name="Bornberg-Bauer E."/>
            <person name="Tobe S.S."/>
        </authorList>
    </citation>
    <scope>NUCLEOTIDE SEQUENCE</scope>
    <source>
        <strain evidence="1">Stay&amp;Tobe</strain>
    </source>
</reference>
<dbReference type="EMBL" id="JASPKZ010001618">
    <property type="protein sequence ID" value="KAJ9597316.1"/>
    <property type="molecule type" value="Genomic_DNA"/>
</dbReference>
<dbReference type="Proteomes" id="UP001233999">
    <property type="component" value="Unassembled WGS sequence"/>
</dbReference>
<feature type="non-terminal residue" evidence="1">
    <location>
        <position position="62"/>
    </location>
</feature>
<protein>
    <submittedName>
        <fullName evidence="1">Uncharacterized protein</fullName>
    </submittedName>
</protein>
<gene>
    <name evidence="1" type="ORF">L9F63_011837</name>
</gene>
<keyword evidence="2" id="KW-1185">Reference proteome</keyword>
<comment type="caution">
    <text evidence="1">The sequence shown here is derived from an EMBL/GenBank/DDBJ whole genome shotgun (WGS) entry which is preliminary data.</text>
</comment>
<sequence length="62" mass="7713">KHKTCISKHVYRKTELKHVYQNMNHAVSYYRKHVYRKTELKHVYQNIKHVYQNMYIKTCIST</sequence>
<evidence type="ECO:0000313" key="1">
    <source>
        <dbReference type="EMBL" id="KAJ9597316.1"/>
    </source>
</evidence>
<name>A0AAD8AEV8_DIPPU</name>
<organism evidence="1 2">
    <name type="scientific">Diploptera punctata</name>
    <name type="common">Pacific beetle cockroach</name>
    <dbReference type="NCBI Taxonomy" id="6984"/>
    <lineage>
        <taxon>Eukaryota</taxon>
        <taxon>Metazoa</taxon>
        <taxon>Ecdysozoa</taxon>
        <taxon>Arthropoda</taxon>
        <taxon>Hexapoda</taxon>
        <taxon>Insecta</taxon>
        <taxon>Pterygota</taxon>
        <taxon>Neoptera</taxon>
        <taxon>Polyneoptera</taxon>
        <taxon>Dictyoptera</taxon>
        <taxon>Blattodea</taxon>
        <taxon>Blaberoidea</taxon>
        <taxon>Blaberidae</taxon>
        <taxon>Diplopterinae</taxon>
        <taxon>Diploptera</taxon>
    </lineage>
</organism>
<proteinExistence type="predicted"/>